<evidence type="ECO:0000313" key="7">
    <source>
        <dbReference type="Proteomes" id="UP001224775"/>
    </source>
</evidence>
<dbReference type="Proteomes" id="UP001224775">
    <property type="component" value="Unassembled WGS sequence"/>
</dbReference>
<dbReference type="SUPFAM" id="SSF51430">
    <property type="entry name" value="NAD(P)-linked oxidoreductase"/>
    <property type="match status" value="1"/>
</dbReference>
<evidence type="ECO:0000256" key="3">
    <source>
        <dbReference type="ARBA" id="ARBA00023002"/>
    </source>
</evidence>
<proteinExistence type="inferred from homology"/>
<dbReference type="EC" id="1.1.1.-" evidence="6"/>
<evidence type="ECO:0000256" key="4">
    <source>
        <dbReference type="SAM" id="SignalP"/>
    </source>
</evidence>
<protein>
    <submittedName>
        <fullName evidence="6">Aldo-keto reductase family protein</fullName>
        <ecNumber evidence="6">1.1.1.-</ecNumber>
    </submittedName>
</protein>
<sequence length="272" mass="29528">MKLINILIVGLLQQTTTTALQLPSSTEITRRTAVSNLIASSTAAVASSLIYPQSAMADELTVSSNAITLNNQNKKAFPLASFGLQIYNDDTAYKLTLTALEVGYRNFFASVLAGNQKGFARAIKDSGIPRDELYICGTVLSNRVNGEEAAYKKTAQGCLENMQAFSAGNIDKLDMIMLDYPGPNDESVRGQWKAFEEMKTNKLVDDLAVSNFSPAQLDAILVNPSATKPTVNQLPFSVAFHPRDILEYNAKRGVHVQSWSPLSRVLGGMALT</sequence>
<dbReference type="InterPro" id="IPR036812">
    <property type="entry name" value="NAD(P)_OxRdtase_dom_sf"/>
</dbReference>
<keyword evidence="7" id="KW-1185">Reference proteome</keyword>
<feature type="chain" id="PRO_5042037123" evidence="4">
    <location>
        <begin position="20"/>
        <end position="272"/>
    </location>
</feature>
<feature type="signal peptide" evidence="4">
    <location>
        <begin position="1"/>
        <end position="19"/>
    </location>
</feature>
<keyword evidence="3 6" id="KW-0560">Oxidoreductase</keyword>
<dbReference type="InterPro" id="IPR020471">
    <property type="entry name" value="AKR"/>
</dbReference>
<reference evidence="6" key="1">
    <citation type="submission" date="2023-06" db="EMBL/GenBank/DDBJ databases">
        <title>Survivors Of The Sea: Transcriptome response of Skeletonema marinoi to long-term dormancy.</title>
        <authorList>
            <person name="Pinder M.I.M."/>
            <person name="Kourtchenko O."/>
            <person name="Robertson E.K."/>
            <person name="Larsson T."/>
            <person name="Maumus F."/>
            <person name="Osuna-Cruz C.M."/>
            <person name="Vancaester E."/>
            <person name="Stenow R."/>
            <person name="Vandepoele K."/>
            <person name="Ploug H."/>
            <person name="Bruchert V."/>
            <person name="Godhe A."/>
            <person name="Topel M."/>
        </authorList>
    </citation>
    <scope>NUCLEOTIDE SEQUENCE</scope>
    <source>
        <strain evidence="6">R05AC</strain>
    </source>
</reference>
<dbReference type="PANTHER" id="PTHR43827:SF3">
    <property type="entry name" value="NADP-DEPENDENT OXIDOREDUCTASE DOMAIN-CONTAINING PROTEIN"/>
    <property type="match status" value="1"/>
</dbReference>
<feature type="domain" description="NADP-dependent oxidoreductase" evidence="5">
    <location>
        <begin position="86"/>
        <end position="263"/>
    </location>
</feature>
<evidence type="ECO:0000256" key="1">
    <source>
        <dbReference type="ARBA" id="ARBA00007905"/>
    </source>
</evidence>
<comment type="similarity">
    <text evidence="1">Belongs to the aldo/keto reductase family.</text>
</comment>
<dbReference type="Gene3D" id="3.20.20.100">
    <property type="entry name" value="NADP-dependent oxidoreductase domain"/>
    <property type="match status" value="1"/>
</dbReference>
<accession>A0AAD8YJX6</accession>
<dbReference type="GO" id="GO:0016616">
    <property type="term" value="F:oxidoreductase activity, acting on the CH-OH group of donors, NAD or NADP as acceptor"/>
    <property type="evidence" value="ECO:0007669"/>
    <property type="project" value="UniProtKB-ARBA"/>
</dbReference>
<comment type="caution">
    <text evidence="6">The sequence shown here is derived from an EMBL/GenBank/DDBJ whole genome shotgun (WGS) entry which is preliminary data.</text>
</comment>
<evidence type="ECO:0000313" key="6">
    <source>
        <dbReference type="EMBL" id="KAK1747758.1"/>
    </source>
</evidence>
<evidence type="ECO:0000259" key="5">
    <source>
        <dbReference type="Pfam" id="PF00248"/>
    </source>
</evidence>
<dbReference type="AlphaFoldDB" id="A0AAD8YJX6"/>
<name>A0AAD8YJX6_9STRA</name>
<evidence type="ECO:0000256" key="2">
    <source>
        <dbReference type="ARBA" id="ARBA00022857"/>
    </source>
</evidence>
<dbReference type="EMBL" id="JATAAI010000002">
    <property type="protein sequence ID" value="KAK1747758.1"/>
    <property type="molecule type" value="Genomic_DNA"/>
</dbReference>
<gene>
    <name evidence="6" type="ORF">QTG54_001721</name>
</gene>
<dbReference type="InterPro" id="IPR023210">
    <property type="entry name" value="NADP_OxRdtase_dom"/>
</dbReference>
<dbReference type="PANTHER" id="PTHR43827">
    <property type="entry name" value="2,5-DIKETO-D-GLUCONIC ACID REDUCTASE"/>
    <property type="match status" value="1"/>
</dbReference>
<dbReference type="PRINTS" id="PR00069">
    <property type="entry name" value="ALDKETRDTASE"/>
</dbReference>
<organism evidence="6 7">
    <name type="scientific">Skeletonema marinoi</name>
    <dbReference type="NCBI Taxonomy" id="267567"/>
    <lineage>
        <taxon>Eukaryota</taxon>
        <taxon>Sar</taxon>
        <taxon>Stramenopiles</taxon>
        <taxon>Ochrophyta</taxon>
        <taxon>Bacillariophyta</taxon>
        <taxon>Coscinodiscophyceae</taxon>
        <taxon>Thalassiosirophycidae</taxon>
        <taxon>Thalassiosirales</taxon>
        <taxon>Skeletonemataceae</taxon>
        <taxon>Skeletonema</taxon>
        <taxon>Skeletonema marinoi-dohrnii complex</taxon>
    </lineage>
</organism>
<dbReference type="Pfam" id="PF00248">
    <property type="entry name" value="Aldo_ket_red"/>
    <property type="match status" value="1"/>
</dbReference>
<keyword evidence="2" id="KW-0521">NADP</keyword>
<keyword evidence="4" id="KW-0732">Signal</keyword>